<evidence type="ECO:0000259" key="12">
    <source>
        <dbReference type="Pfam" id="PF08351"/>
    </source>
</evidence>
<dbReference type="FunFam" id="3.40.50.11040:FF:000002">
    <property type="entry name" value="RNA cytidine acetyltransferase"/>
    <property type="match status" value="1"/>
</dbReference>
<comment type="subunit">
    <text evidence="9">Interacts with TAN1.</text>
</comment>
<dbReference type="GO" id="GO:0005524">
    <property type="term" value="F:ATP binding"/>
    <property type="evidence" value="ECO:0007669"/>
    <property type="project" value="UniProtKB-UniRule"/>
</dbReference>
<dbReference type="STRING" id="1036611.A0A1L9P488"/>
<organism evidence="15 16">
    <name type="scientific">Aspergillus versicolor CBS 583.65</name>
    <dbReference type="NCBI Taxonomy" id="1036611"/>
    <lineage>
        <taxon>Eukaryota</taxon>
        <taxon>Fungi</taxon>
        <taxon>Dikarya</taxon>
        <taxon>Ascomycota</taxon>
        <taxon>Pezizomycotina</taxon>
        <taxon>Eurotiomycetes</taxon>
        <taxon>Eurotiomycetidae</taxon>
        <taxon>Eurotiales</taxon>
        <taxon>Aspergillaceae</taxon>
        <taxon>Aspergillus</taxon>
        <taxon>Aspergillus subgen. Nidulantes</taxon>
    </lineage>
</organism>
<feature type="domain" description="N-acetyltransferase" evidence="13">
    <location>
        <begin position="541"/>
        <end position="770"/>
    </location>
</feature>
<dbReference type="Pfam" id="PF13725">
    <property type="entry name" value="tRNA_bind_2"/>
    <property type="match status" value="1"/>
</dbReference>
<dbReference type="Proteomes" id="UP000184073">
    <property type="component" value="Unassembled WGS sequence"/>
</dbReference>
<dbReference type="GO" id="GO:0000049">
    <property type="term" value="F:tRNA binding"/>
    <property type="evidence" value="ECO:0007669"/>
    <property type="project" value="TreeGrafter"/>
</dbReference>
<keyword evidence="4 9" id="KW-0819">tRNA processing</keyword>
<comment type="function">
    <text evidence="9">RNA cytidine acetyltransferase with specificity toward both 18S rRNA and tRNAs. Catalyzes the formation of N(4)-acetylcytidine (ac4C) in 18S rRNA. Required for early nucleolar cleavages of precursor rRNA at sites A0, A1 and A2 during 18S rRNA synthesis. Catalyzes the formation of ac4C in serine and leucine tRNAs. Requires the tRNA-binding adapter protein TAN1 for full tRNA acetyltransferase activity but not for 18S rRNA acetylation.</text>
</comment>
<dbReference type="GO" id="GO:0030686">
    <property type="term" value="C:90S preribosome"/>
    <property type="evidence" value="ECO:0007669"/>
    <property type="project" value="TreeGrafter"/>
</dbReference>
<evidence type="ECO:0000256" key="4">
    <source>
        <dbReference type="ARBA" id="ARBA00022694"/>
    </source>
</evidence>
<keyword evidence="8 9" id="KW-0012">Acyltransferase</keyword>
<dbReference type="OrthoDB" id="10067491at2759"/>
<dbReference type="GO" id="GO:1904812">
    <property type="term" value="P:rRNA acetylation involved in maturation of SSU-rRNA"/>
    <property type="evidence" value="ECO:0007669"/>
    <property type="project" value="InterPro"/>
</dbReference>
<comment type="catalytic activity">
    <reaction evidence="9">
        <text>a cytidine in tRNA + acetyl-CoA + ATP + H2O = an N(4)-acetylcytidine in tRNA + ADP + phosphate + CoA + H(+)</text>
        <dbReference type="Rhea" id="RHEA:53876"/>
        <dbReference type="Rhea" id="RHEA-COMP:13670"/>
        <dbReference type="Rhea" id="RHEA-COMP:13671"/>
        <dbReference type="ChEBI" id="CHEBI:15377"/>
        <dbReference type="ChEBI" id="CHEBI:15378"/>
        <dbReference type="ChEBI" id="CHEBI:30616"/>
        <dbReference type="ChEBI" id="CHEBI:43474"/>
        <dbReference type="ChEBI" id="CHEBI:57287"/>
        <dbReference type="ChEBI" id="CHEBI:57288"/>
        <dbReference type="ChEBI" id="CHEBI:74900"/>
        <dbReference type="ChEBI" id="CHEBI:82748"/>
        <dbReference type="ChEBI" id="CHEBI:456216"/>
    </reaction>
</comment>
<dbReference type="InterPro" id="IPR032672">
    <property type="entry name" value="TmcA/NAT10/Kre33"/>
</dbReference>
<dbReference type="GO" id="GO:0005730">
    <property type="term" value="C:nucleolus"/>
    <property type="evidence" value="ECO:0007669"/>
    <property type="project" value="UniProtKB-SubCell"/>
</dbReference>
<keyword evidence="16" id="KW-1185">Reference proteome</keyword>
<feature type="domain" description="TcmA/NAT10 helicase" evidence="11">
    <location>
        <begin position="283"/>
        <end position="499"/>
    </location>
</feature>
<feature type="binding site" evidence="9">
    <location>
        <begin position="649"/>
        <end position="655"/>
    </location>
    <ligand>
        <name>acetyl-CoA</name>
        <dbReference type="ChEBI" id="CHEBI:57288"/>
    </ligand>
</feature>
<keyword evidence="2 9" id="KW-0698">rRNA processing</keyword>
<keyword evidence="3 9" id="KW-0808">Transferase</keyword>
<evidence type="ECO:0000259" key="14">
    <source>
        <dbReference type="Pfam" id="PF13725"/>
    </source>
</evidence>
<feature type="binding site" evidence="9">
    <location>
        <begin position="288"/>
        <end position="297"/>
    </location>
    <ligand>
        <name>ATP</name>
        <dbReference type="ChEBI" id="CHEBI:30616"/>
    </ligand>
</feature>
<keyword evidence="5 9" id="KW-0547">Nucleotide-binding</keyword>
<dbReference type="AlphaFoldDB" id="A0A1L9P488"/>
<dbReference type="Pfam" id="PF05127">
    <property type="entry name" value="NAT10_TcmA_helicase"/>
    <property type="match status" value="1"/>
</dbReference>
<dbReference type="Gene3D" id="3.40.50.300">
    <property type="entry name" value="P-loop containing nucleotide triphosphate hydrolases"/>
    <property type="match status" value="1"/>
</dbReference>
<dbReference type="Pfam" id="PF13718">
    <property type="entry name" value="GNAT_acetyltr_2"/>
    <property type="match status" value="1"/>
</dbReference>
<dbReference type="GO" id="GO:0051391">
    <property type="term" value="P:tRNA acetylation"/>
    <property type="evidence" value="ECO:0007669"/>
    <property type="project" value="UniProtKB-UniRule"/>
</dbReference>
<feature type="binding site" evidence="9">
    <location>
        <position position="743"/>
    </location>
    <ligand>
        <name>acetyl-CoA</name>
        <dbReference type="ChEBI" id="CHEBI:57288"/>
    </ligand>
</feature>
<evidence type="ECO:0000313" key="15">
    <source>
        <dbReference type="EMBL" id="OJI96254.1"/>
    </source>
</evidence>
<sequence>MPRKAIDSRIPALIQNGIQEKKRNFFVIVGDRAKDIIVNLYHIRSQFDIKQNKSVLWAYKKDLLGFTSHRKKREAKIKREVKRGIREANDEDPFELFVTLNQIRYVYYKETEKILGNTYGMCILQDFEAITPNLLARTIETVEGGGTVIMLLKSMNSLKQLYTLSMDIHSRYRTEAHDDVVARFNERFILSLGSCDSCLVIDDEMNVLPISGGKNVKPLPPPEDAGDNSKGTKKELEKIKDDLAESQPVGSLVNLARTVDQAKALLTFVDAIAEKTLRSTVTLTAARGRGKSAALGVAIAAAIAYGYSNVFITSPSPENLKTLFEFVFKGFDALGYADHADYTILQSTNPDFNKAIVRVNIHRQHRQTIQYIQPQDAHVLGQAELLVIDEAAAIPLPLVRKLMGPYLVFMASTINGYEGTGRSLSLKLIQQLREQSRGGVKIAGQDDTDVASRATGKIEKTSDKGLGGRSLREITLSEPIRYAPGDSVEKWLNKVLCLDATLPKSRMNTQGCPHPSQCQLLQVNRDTLFSFHPVSEKFLQQMMALYVASHYKNTPNDLQLMSDAPAHQLFVLVPPIDEDAAKLPEPLCVIQVALEGRISRQSVLNSLSRGQRAGGDLIPWLVSQQFQDEDFAGLSGARVVRIATNPEYLSMGYGSRALELLVDFFEGKFTDLSESLAESQEEMVRVTDEELTNSNLLDDNIQVRDIRSMPPLFGKLSERRPDDLDYLGVSYGLTPSLHKFWKRSSFAPVYLRQTANDLTGEHSCVMLRTLSTGSNDASWLGAFARDFHRRFVSLLSYQFRTFASVLSLSIGESATAGAKLDPSLVPPPLKKSDLDAAFSPFDLKRLDSYANNLLDYHVILDLIPTIATWYFSGRLSGNVSLSGIQQSILLAIGLQRKSVDELEKELNLASSQLLAMFLKIVRKMSTHFRSLQENAVADTLPVDKVPTTEAGPDAHDEVVDERFKPLETKLEDELREGGEEINAEMREKQRALIDALPLDKYEINNGESGWEEAEKQIRAGGAATVSVKSSKQSKRKQGETARELYDQEVESKRQKIIQKGTEGKKKKRS</sequence>
<reference evidence="16" key="1">
    <citation type="journal article" date="2017" name="Genome Biol.">
        <title>Comparative genomics reveals high biological diversity and specific adaptations in the industrially and medically important fungal genus Aspergillus.</title>
        <authorList>
            <person name="de Vries R.P."/>
            <person name="Riley R."/>
            <person name="Wiebenga A."/>
            <person name="Aguilar-Osorio G."/>
            <person name="Amillis S."/>
            <person name="Uchima C.A."/>
            <person name="Anderluh G."/>
            <person name="Asadollahi M."/>
            <person name="Askin M."/>
            <person name="Barry K."/>
            <person name="Battaglia E."/>
            <person name="Bayram O."/>
            <person name="Benocci T."/>
            <person name="Braus-Stromeyer S.A."/>
            <person name="Caldana C."/>
            <person name="Canovas D."/>
            <person name="Cerqueira G.C."/>
            <person name="Chen F."/>
            <person name="Chen W."/>
            <person name="Choi C."/>
            <person name="Clum A."/>
            <person name="Dos Santos R.A."/>
            <person name="Damasio A.R."/>
            <person name="Diallinas G."/>
            <person name="Emri T."/>
            <person name="Fekete E."/>
            <person name="Flipphi M."/>
            <person name="Freyberg S."/>
            <person name="Gallo A."/>
            <person name="Gournas C."/>
            <person name="Habgood R."/>
            <person name="Hainaut M."/>
            <person name="Harispe M.L."/>
            <person name="Henrissat B."/>
            <person name="Hilden K.S."/>
            <person name="Hope R."/>
            <person name="Hossain A."/>
            <person name="Karabika E."/>
            <person name="Karaffa L."/>
            <person name="Karanyi Z."/>
            <person name="Krasevec N."/>
            <person name="Kuo A."/>
            <person name="Kusch H."/>
            <person name="LaButti K."/>
            <person name="Lagendijk E.L."/>
            <person name="Lapidus A."/>
            <person name="Levasseur A."/>
            <person name="Lindquist E."/>
            <person name="Lipzen A."/>
            <person name="Logrieco A.F."/>
            <person name="MacCabe A."/>
            <person name="Maekelae M.R."/>
            <person name="Malavazi I."/>
            <person name="Melin P."/>
            <person name="Meyer V."/>
            <person name="Mielnichuk N."/>
            <person name="Miskei M."/>
            <person name="Molnar A.P."/>
            <person name="Mule G."/>
            <person name="Ngan C.Y."/>
            <person name="Orejas M."/>
            <person name="Orosz E."/>
            <person name="Ouedraogo J.P."/>
            <person name="Overkamp K.M."/>
            <person name="Park H.-S."/>
            <person name="Perrone G."/>
            <person name="Piumi F."/>
            <person name="Punt P.J."/>
            <person name="Ram A.F."/>
            <person name="Ramon A."/>
            <person name="Rauscher S."/>
            <person name="Record E."/>
            <person name="Riano-Pachon D.M."/>
            <person name="Robert V."/>
            <person name="Roehrig J."/>
            <person name="Ruller R."/>
            <person name="Salamov A."/>
            <person name="Salih N.S."/>
            <person name="Samson R.A."/>
            <person name="Sandor E."/>
            <person name="Sanguinetti M."/>
            <person name="Schuetze T."/>
            <person name="Sepcic K."/>
            <person name="Shelest E."/>
            <person name="Sherlock G."/>
            <person name="Sophianopoulou V."/>
            <person name="Squina F.M."/>
            <person name="Sun H."/>
            <person name="Susca A."/>
            <person name="Todd R.B."/>
            <person name="Tsang A."/>
            <person name="Unkles S.E."/>
            <person name="van de Wiele N."/>
            <person name="van Rossen-Uffink D."/>
            <person name="Oliveira J.V."/>
            <person name="Vesth T.C."/>
            <person name="Visser J."/>
            <person name="Yu J.-H."/>
            <person name="Zhou M."/>
            <person name="Andersen M.R."/>
            <person name="Archer D.B."/>
            <person name="Baker S.E."/>
            <person name="Benoit I."/>
            <person name="Brakhage A.A."/>
            <person name="Braus G.H."/>
            <person name="Fischer R."/>
            <person name="Frisvad J.C."/>
            <person name="Goldman G.H."/>
            <person name="Houbraken J."/>
            <person name="Oakley B."/>
            <person name="Pocsi I."/>
            <person name="Scazzocchio C."/>
            <person name="Seiboth B."/>
            <person name="vanKuyk P.A."/>
            <person name="Wortman J."/>
            <person name="Dyer P.S."/>
            <person name="Grigoriev I.V."/>
        </authorList>
    </citation>
    <scope>NUCLEOTIDE SEQUENCE [LARGE SCALE GENOMIC DNA]</scope>
    <source>
        <strain evidence="16">CBS 583.65</strain>
    </source>
</reference>
<name>A0A1L9P488_ASPVE</name>
<feature type="compositionally biased region" description="Basic and acidic residues" evidence="10">
    <location>
        <begin position="1036"/>
        <end position="1053"/>
    </location>
</feature>
<keyword evidence="7 9" id="KW-0539">Nucleus</keyword>
<evidence type="ECO:0000256" key="7">
    <source>
        <dbReference type="ARBA" id="ARBA00023242"/>
    </source>
</evidence>
<dbReference type="VEuPathDB" id="FungiDB:ASPVEDRAFT_120877"/>
<dbReference type="GO" id="GO:1990883">
    <property type="term" value="F:18S rRNA cytidine N-acetyltransferase activity"/>
    <property type="evidence" value="ECO:0007669"/>
    <property type="project" value="TreeGrafter"/>
</dbReference>
<evidence type="ECO:0000256" key="2">
    <source>
        <dbReference type="ARBA" id="ARBA00022552"/>
    </source>
</evidence>
<evidence type="ECO:0000313" key="16">
    <source>
        <dbReference type="Proteomes" id="UP000184073"/>
    </source>
</evidence>
<feature type="region of interest" description="Disordered" evidence="10">
    <location>
        <begin position="212"/>
        <end position="233"/>
    </location>
</feature>
<gene>
    <name evidence="9" type="primary">NAT10</name>
    <name evidence="15" type="ORF">ASPVEDRAFT_120877</name>
</gene>
<dbReference type="Pfam" id="PF08351">
    <property type="entry name" value="TmcA_N"/>
    <property type="match status" value="1"/>
</dbReference>
<dbReference type="PANTHER" id="PTHR10925">
    <property type="entry name" value="N-ACETYLTRANSFERASE 10"/>
    <property type="match status" value="1"/>
</dbReference>
<feature type="binding site" evidence="9">
    <location>
        <position position="481"/>
    </location>
    <ligand>
        <name>ATP</name>
        <dbReference type="ChEBI" id="CHEBI:30616"/>
    </ligand>
</feature>
<comment type="subcellular location">
    <subcellularLocation>
        <location evidence="1 9">Nucleus</location>
        <location evidence="1 9">Nucleolus</location>
    </subcellularLocation>
</comment>
<dbReference type="InterPro" id="IPR027417">
    <property type="entry name" value="P-loop_NTPase"/>
</dbReference>
<dbReference type="InterPro" id="IPR033688">
    <property type="entry name" value="NAT10"/>
</dbReference>
<evidence type="ECO:0000256" key="6">
    <source>
        <dbReference type="ARBA" id="ARBA00022840"/>
    </source>
</evidence>
<comment type="catalytic activity">
    <reaction evidence="9">
        <text>a cytidine in 18S rRNA + acetyl-CoA + ATP + H2O = an N(4)-acetylcytidine in 18S rRNA + ADP + phosphate + CoA + H(+)</text>
        <dbReference type="Rhea" id="RHEA:51424"/>
        <dbReference type="Rhea" id="RHEA-COMP:13575"/>
        <dbReference type="Rhea" id="RHEA-COMP:13576"/>
        <dbReference type="ChEBI" id="CHEBI:15377"/>
        <dbReference type="ChEBI" id="CHEBI:15378"/>
        <dbReference type="ChEBI" id="CHEBI:30616"/>
        <dbReference type="ChEBI" id="CHEBI:43474"/>
        <dbReference type="ChEBI" id="CHEBI:57287"/>
        <dbReference type="ChEBI" id="CHEBI:57288"/>
        <dbReference type="ChEBI" id="CHEBI:74900"/>
        <dbReference type="ChEBI" id="CHEBI:82748"/>
        <dbReference type="ChEBI" id="CHEBI:456216"/>
    </reaction>
</comment>
<dbReference type="InterPro" id="IPR013562">
    <property type="entry name" value="TmcA/NAT10_N"/>
</dbReference>
<evidence type="ECO:0000256" key="10">
    <source>
        <dbReference type="SAM" id="MobiDB-lite"/>
    </source>
</evidence>
<dbReference type="EMBL" id="KV878125">
    <property type="protein sequence ID" value="OJI96254.1"/>
    <property type="molecule type" value="Genomic_DNA"/>
</dbReference>
<proteinExistence type="inferred from homology"/>
<feature type="domain" description="Possible tRNA binding" evidence="14">
    <location>
        <begin position="779"/>
        <end position="1014"/>
    </location>
</feature>
<accession>A0A1L9P488</accession>
<dbReference type="Gene3D" id="3.40.630.30">
    <property type="match status" value="1"/>
</dbReference>
<evidence type="ECO:0000256" key="1">
    <source>
        <dbReference type="ARBA" id="ARBA00004604"/>
    </source>
</evidence>
<dbReference type="GO" id="GO:0051392">
    <property type="term" value="F:tRNA cytidine N4-acetyltransferase activity"/>
    <property type="evidence" value="ECO:0007669"/>
    <property type="project" value="RHEA"/>
</dbReference>
<feature type="binding site" evidence="9">
    <location>
        <begin position="642"/>
        <end position="644"/>
    </location>
    <ligand>
        <name>acetyl-CoA</name>
        <dbReference type="ChEBI" id="CHEBI:57288"/>
    </ligand>
</feature>
<protein>
    <recommendedName>
        <fullName evidence="9">RNA cytidine acetyltransferase</fullName>
        <ecNumber evidence="9">2.3.1.-</ecNumber>
    </recommendedName>
    <alternativeName>
        <fullName evidence="9">18S rRNA cytosine acetyltransferase</fullName>
    </alternativeName>
</protein>
<feature type="domain" description="TmcA/NAT10 N-terminal" evidence="12">
    <location>
        <begin position="9"/>
        <end position="202"/>
    </location>
</feature>
<evidence type="ECO:0000256" key="3">
    <source>
        <dbReference type="ARBA" id="ARBA00022679"/>
    </source>
</evidence>
<evidence type="ECO:0000256" key="8">
    <source>
        <dbReference type="ARBA" id="ARBA00023315"/>
    </source>
</evidence>
<dbReference type="InterPro" id="IPR007807">
    <property type="entry name" value="TcmA/NAT10_helicase"/>
</dbReference>
<dbReference type="EC" id="2.3.1.-" evidence="9"/>
<evidence type="ECO:0000256" key="9">
    <source>
        <dbReference type="HAMAP-Rule" id="MF_03211"/>
    </source>
</evidence>
<comment type="similarity">
    <text evidence="9">Belongs to the RNA cytidine acetyltransferase family. NAT10 subfamily.</text>
</comment>
<dbReference type="Gene3D" id="3.40.50.11040">
    <property type="match status" value="1"/>
</dbReference>
<keyword evidence="6 9" id="KW-0067">ATP-binding</keyword>
<dbReference type="HAMAP" id="MF_03211">
    <property type="entry name" value="RNA_acetyltr_Nat10"/>
    <property type="match status" value="1"/>
</dbReference>
<evidence type="ECO:0000256" key="5">
    <source>
        <dbReference type="ARBA" id="ARBA00022741"/>
    </source>
</evidence>
<evidence type="ECO:0000259" key="11">
    <source>
        <dbReference type="Pfam" id="PF05127"/>
    </source>
</evidence>
<feature type="region of interest" description="Disordered" evidence="10">
    <location>
        <begin position="1020"/>
        <end position="1069"/>
    </location>
</feature>
<dbReference type="PANTHER" id="PTHR10925:SF5">
    <property type="entry name" value="RNA CYTIDINE ACETYLTRANSFERASE"/>
    <property type="match status" value="1"/>
</dbReference>
<dbReference type="InterPro" id="IPR027992">
    <property type="entry name" value="tRNA_bind_dom"/>
</dbReference>
<dbReference type="InterPro" id="IPR000182">
    <property type="entry name" value="GNAT_dom"/>
</dbReference>
<evidence type="ECO:0000259" key="13">
    <source>
        <dbReference type="Pfam" id="PF13718"/>
    </source>
</evidence>